<sequence length="98" mass="10800">MAPKRASSHRPSAARHGFPDNDDTVDYEVQHLQAMNINAQSVLKQKPRGLNLPYYDRIEYDVSGRVAIPPPRSSSADFGSSSAASARVLHSSYLFGIR</sequence>
<evidence type="ECO:0000256" key="1">
    <source>
        <dbReference type="SAM" id="MobiDB-lite"/>
    </source>
</evidence>
<dbReference type="OMA" id="CEDTTHI"/>
<protein>
    <submittedName>
        <fullName evidence="2">Uncharacterized protein</fullName>
    </submittedName>
</protein>
<proteinExistence type="predicted"/>
<evidence type="ECO:0000313" key="3">
    <source>
        <dbReference type="Proteomes" id="UP000070168"/>
    </source>
</evidence>
<dbReference type="Proteomes" id="UP000070168">
    <property type="component" value="Unassembled WGS sequence"/>
</dbReference>
<dbReference type="OrthoDB" id="4364904at2759"/>
<feature type="region of interest" description="Disordered" evidence="1">
    <location>
        <begin position="1"/>
        <end position="24"/>
    </location>
</feature>
<evidence type="ECO:0000313" key="2">
    <source>
        <dbReference type="EMBL" id="KXG46720.1"/>
    </source>
</evidence>
<dbReference type="RefSeq" id="XP_040645256.1">
    <property type="nucleotide sequence ID" value="XM_040791179.1"/>
</dbReference>
<name>A0A135LCW3_PENPA</name>
<dbReference type="AlphaFoldDB" id="A0A135LCW3"/>
<dbReference type="GeneID" id="63706479"/>
<comment type="caution">
    <text evidence="2">The sequence shown here is derived from an EMBL/GenBank/DDBJ whole genome shotgun (WGS) entry which is preliminary data.</text>
</comment>
<gene>
    <name evidence="2" type="ORF">PGRI_034660</name>
</gene>
<accession>A0A135LCW3</accession>
<reference evidence="2 3" key="1">
    <citation type="journal article" date="2016" name="BMC Genomics">
        <title>Genome sequencing and secondary metabolism of the postharvest pathogen Penicillium griseofulvum.</title>
        <authorList>
            <person name="Banani H."/>
            <person name="Marcet-Houben M."/>
            <person name="Ballester A.R."/>
            <person name="Abbruscato P."/>
            <person name="Gonzalez-Candelas L."/>
            <person name="Gabaldon T."/>
            <person name="Spadaro D."/>
        </authorList>
    </citation>
    <scope>NUCLEOTIDE SEQUENCE [LARGE SCALE GENOMIC DNA]</scope>
    <source>
        <strain evidence="2 3">PG3</strain>
    </source>
</reference>
<keyword evidence="3" id="KW-1185">Reference proteome</keyword>
<dbReference type="EMBL" id="LHQR01000067">
    <property type="protein sequence ID" value="KXG46720.1"/>
    <property type="molecule type" value="Genomic_DNA"/>
</dbReference>
<organism evidence="2 3">
    <name type="scientific">Penicillium patulum</name>
    <name type="common">Penicillium griseofulvum</name>
    <dbReference type="NCBI Taxonomy" id="5078"/>
    <lineage>
        <taxon>Eukaryota</taxon>
        <taxon>Fungi</taxon>
        <taxon>Dikarya</taxon>
        <taxon>Ascomycota</taxon>
        <taxon>Pezizomycotina</taxon>
        <taxon>Eurotiomycetes</taxon>
        <taxon>Eurotiomycetidae</taxon>
        <taxon>Eurotiales</taxon>
        <taxon>Aspergillaceae</taxon>
        <taxon>Penicillium</taxon>
    </lineage>
</organism>